<dbReference type="RefSeq" id="WP_229828853.1">
    <property type="nucleotide sequence ID" value="NZ_BNAN01000004.1"/>
</dbReference>
<dbReference type="GO" id="GO:0016020">
    <property type="term" value="C:membrane"/>
    <property type="evidence" value="ECO:0007669"/>
    <property type="project" value="InterPro"/>
</dbReference>
<dbReference type="PANTHER" id="PTHR24421">
    <property type="entry name" value="NITRATE/NITRITE SENSOR PROTEIN NARX-RELATED"/>
    <property type="match status" value="1"/>
</dbReference>
<dbReference type="STRING" id="285351.SAMN04488035_2290"/>
<dbReference type="EC" id="2.7.13.3" evidence="2"/>
<dbReference type="SUPFAM" id="SSF55874">
    <property type="entry name" value="ATPase domain of HSP90 chaperone/DNA topoisomerase II/histidine kinase"/>
    <property type="match status" value="1"/>
</dbReference>
<feature type="domain" description="Histidine kinase/HSP90-like ATPase" evidence="12">
    <location>
        <begin position="312"/>
        <end position="405"/>
    </location>
</feature>
<dbReference type="Pfam" id="PF07730">
    <property type="entry name" value="HisKA_3"/>
    <property type="match status" value="1"/>
</dbReference>
<dbReference type="CDD" id="cd16917">
    <property type="entry name" value="HATPase_UhpB-NarQ-NarX-like"/>
    <property type="match status" value="1"/>
</dbReference>
<dbReference type="AlphaFoldDB" id="A0A1I2HFJ4"/>
<keyword evidence="9" id="KW-0175">Coiled coil</keyword>
<keyword evidence="11" id="KW-0472">Membrane</keyword>
<feature type="transmembrane region" description="Helical" evidence="11">
    <location>
        <begin position="104"/>
        <end position="124"/>
    </location>
</feature>
<dbReference type="InterPro" id="IPR036890">
    <property type="entry name" value="HATPase_C_sf"/>
</dbReference>
<comment type="catalytic activity">
    <reaction evidence="1">
        <text>ATP + protein L-histidine = ADP + protein N-phospho-L-histidine.</text>
        <dbReference type="EC" id="2.7.13.3"/>
    </reaction>
</comment>
<name>A0A1I2HFJ4_9MICO</name>
<evidence type="ECO:0000313" key="13">
    <source>
        <dbReference type="EMBL" id="SFF28308.1"/>
    </source>
</evidence>
<dbReference type="Gene3D" id="1.20.5.1930">
    <property type="match status" value="1"/>
</dbReference>
<protein>
    <recommendedName>
        <fullName evidence="2">histidine kinase</fullName>
        <ecNumber evidence="2">2.7.13.3</ecNumber>
    </recommendedName>
</protein>
<keyword evidence="6 13" id="KW-0418">Kinase</keyword>
<dbReference type="GO" id="GO:0000155">
    <property type="term" value="F:phosphorelay sensor kinase activity"/>
    <property type="evidence" value="ECO:0007669"/>
    <property type="project" value="InterPro"/>
</dbReference>
<feature type="region of interest" description="Disordered" evidence="10">
    <location>
        <begin position="251"/>
        <end position="280"/>
    </location>
</feature>
<dbReference type="Pfam" id="PF23539">
    <property type="entry name" value="DUF7134"/>
    <property type="match status" value="1"/>
</dbReference>
<dbReference type="PANTHER" id="PTHR24421:SF10">
    <property type="entry name" value="NITRATE_NITRITE SENSOR PROTEIN NARQ"/>
    <property type="match status" value="1"/>
</dbReference>
<dbReference type="InterPro" id="IPR003594">
    <property type="entry name" value="HATPase_dom"/>
</dbReference>
<dbReference type="SMART" id="SM00387">
    <property type="entry name" value="HATPase_c"/>
    <property type="match status" value="1"/>
</dbReference>
<evidence type="ECO:0000256" key="4">
    <source>
        <dbReference type="ARBA" id="ARBA00022679"/>
    </source>
</evidence>
<evidence type="ECO:0000256" key="10">
    <source>
        <dbReference type="SAM" id="MobiDB-lite"/>
    </source>
</evidence>
<reference evidence="14" key="1">
    <citation type="submission" date="2016-10" db="EMBL/GenBank/DDBJ databases">
        <authorList>
            <person name="Varghese N."/>
            <person name="Submissions S."/>
        </authorList>
    </citation>
    <scope>NUCLEOTIDE SEQUENCE [LARGE SCALE GENOMIC DNA]</scope>
    <source>
        <strain evidence="14">DSM 19083</strain>
    </source>
</reference>
<feature type="compositionally biased region" description="Low complexity" evidence="10">
    <location>
        <begin position="261"/>
        <end position="270"/>
    </location>
</feature>
<keyword evidence="14" id="KW-1185">Reference proteome</keyword>
<dbReference type="EMBL" id="FONZ01000004">
    <property type="protein sequence ID" value="SFF28308.1"/>
    <property type="molecule type" value="Genomic_DNA"/>
</dbReference>
<evidence type="ECO:0000256" key="9">
    <source>
        <dbReference type="SAM" id="Coils"/>
    </source>
</evidence>
<gene>
    <name evidence="13" type="ORF">SAMN04488035_2290</name>
</gene>
<feature type="transmembrane region" description="Helical" evidence="11">
    <location>
        <begin position="21"/>
        <end position="54"/>
    </location>
</feature>
<dbReference type="Gene3D" id="3.30.565.10">
    <property type="entry name" value="Histidine kinase-like ATPase, C-terminal domain"/>
    <property type="match status" value="1"/>
</dbReference>
<feature type="coiled-coil region" evidence="9">
    <location>
        <begin position="163"/>
        <end position="190"/>
    </location>
</feature>
<keyword evidence="11" id="KW-1133">Transmembrane helix</keyword>
<evidence type="ECO:0000256" key="2">
    <source>
        <dbReference type="ARBA" id="ARBA00012438"/>
    </source>
</evidence>
<evidence type="ECO:0000256" key="6">
    <source>
        <dbReference type="ARBA" id="ARBA00022777"/>
    </source>
</evidence>
<dbReference type="InterPro" id="IPR050482">
    <property type="entry name" value="Sensor_HK_TwoCompSys"/>
</dbReference>
<dbReference type="InterPro" id="IPR055558">
    <property type="entry name" value="DUF7134"/>
</dbReference>
<dbReference type="Pfam" id="PF02518">
    <property type="entry name" value="HATPase_c"/>
    <property type="match status" value="1"/>
</dbReference>
<feature type="transmembrane region" description="Helical" evidence="11">
    <location>
        <begin position="136"/>
        <end position="155"/>
    </location>
</feature>
<evidence type="ECO:0000256" key="8">
    <source>
        <dbReference type="ARBA" id="ARBA00023012"/>
    </source>
</evidence>
<evidence type="ECO:0000256" key="1">
    <source>
        <dbReference type="ARBA" id="ARBA00000085"/>
    </source>
</evidence>
<accession>A0A1I2HFJ4</accession>
<feature type="transmembrane region" description="Helical" evidence="11">
    <location>
        <begin position="66"/>
        <end position="92"/>
    </location>
</feature>
<dbReference type="GO" id="GO:0046983">
    <property type="term" value="F:protein dimerization activity"/>
    <property type="evidence" value="ECO:0007669"/>
    <property type="project" value="InterPro"/>
</dbReference>
<evidence type="ECO:0000259" key="12">
    <source>
        <dbReference type="SMART" id="SM00387"/>
    </source>
</evidence>
<keyword evidence="4" id="KW-0808">Transferase</keyword>
<keyword evidence="5" id="KW-0547">Nucleotide-binding</keyword>
<dbReference type="InterPro" id="IPR011712">
    <property type="entry name" value="Sig_transdc_His_kin_sub3_dim/P"/>
</dbReference>
<evidence type="ECO:0000256" key="11">
    <source>
        <dbReference type="SAM" id="Phobius"/>
    </source>
</evidence>
<evidence type="ECO:0000256" key="5">
    <source>
        <dbReference type="ARBA" id="ARBA00022741"/>
    </source>
</evidence>
<sequence>MEETTGTRRWLREHPRTVDGTVALLVGLMLASTAGIYLGALPAAVASVALLAPLAFRRTNPVASAVSVYAIAAAFTPMAHIILTPAIVAVCWALHSVTVRGPRWARRLALLGALLGVGIGSAQVTGQSNGGLGEAVSYAFFGTMLVLTVWAFAFARRSRLTTVQALEDRARQLETEHEQLARLAAAAERTRIAREMHDIVAHSLSVMIAQADGGRYAAAANPDAAAHALGTIAETGRDALADMRRLLGVLRTDQTDDDADGASGSTTGGTRSPERAPQPASGDIEQLLEQMRESGLRVSLVRMGTARPLPPGVGLALYRVCQESLTNVLKHAGPDPAVTVLQQWNAASVVLEVADDGRGAAATSDGAGHGVLGMSERAAMFGGTLVSGPRPGGGFRVRLTLPLPDRSER</sequence>
<evidence type="ECO:0000256" key="3">
    <source>
        <dbReference type="ARBA" id="ARBA00022553"/>
    </source>
</evidence>
<dbReference type="GO" id="GO:0005524">
    <property type="term" value="F:ATP binding"/>
    <property type="evidence" value="ECO:0007669"/>
    <property type="project" value="UniProtKB-KW"/>
</dbReference>
<dbReference type="Proteomes" id="UP000198520">
    <property type="component" value="Unassembled WGS sequence"/>
</dbReference>
<keyword evidence="8" id="KW-0902">Two-component regulatory system</keyword>
<proteinExistence type="predicted"/>
<keyword evidence="7" id="KW-0067">ATP-binding</keyword>
<evidence type="ECO:0000256" key="7">
    <source>
        <dbReference type="ARBA" id="ARBA00022840"/>
    </source>
</evidence>
<organism evidence="13 14">
    <name type="scientific">Flavimobilis marinus</name>
    <dbReference type="NCBI Taxonomy" id="285351"/>
    <lineage>
        <taxon>Bacteria</taxon>
        <taxon>Bacillati</taxon>
        <taxon>Actinomycetota</taxon>
        <taxon>Actinomycetes</taxon>
        <taxon>Micrococcales</taxon>
        <taxon>Jonesiaceae</taxon>
        <taxon>Flavimobilis</taxon>
    </lineage>
</organism>
<keyword evidence="3" id="KW-0597">Phosphoprotein</keyword>
<keyword evidence="11" id="KW-0812">Transmembrane</keyword>
<evidence type="ECO:0000313" key="14">
    <source>
        <dbReference type="Proteomes" id="UP000198520"/>
    </source>
</evidence>